<sequence length="628" mass="69257">MATAATPASSRLPQIDVTVSEPISENQTMEEDPQRPTLSHTQHTLRTYAFNSPRNTLVEDLQAPARVHLTEDGSGLRGTYPAYRRAGLLTVGPRSDTAQSNTPSFVSSGISVNEISTPDAVRQSALLHPPGTYNIIVRDSYFSKDSTASTDGSLEQKSEAEYVLEPTCTTYADKIATQENLTACADGHPLPAVQGSNFWSQMRYLCLTCYRRQLILILLANVATIAVMTARERRHPGSFTFGDAATATGANLLASILMRQEHVINLIYHAVCALPHSTPLRIRCIAARFAYSTGGTHSGAGMSALLWYIFYTILLVQQFEGNAAECNAISAIAAFAILMFVVIITVSHPSIRRSYHDYWEMSHRYCGWTTVGLVWAQTMIGAVASARRGGHPVGRTLIADPTFWFLIVITCCLVYPWLWLRRLPVDAKQLSTHATELHFHNRKVPTCVGTRLSRSPLVENHGFATIARSDGRKGYSILVSHAGEFTKKLIMEPPKHIWQRGAPTIGVMRVALLFKPIVVVTTGSGIGPCMSFLNVHPSHPMRVIWSARFPEATYQRDMLAKVFRADKEAVVIDTKKTGHPDLIALTYAMVQEIEAEAVMIISNPKATRELVYAMEARNIPAFGPIFDS</sequence>
<gene>
    <name evidence="2" type="ORF">LTR36_004409</name>
</gene>
<reference evidence="2 3" key="1">
    <citation type="submission" date="2021-11" db="EMBL/GenBank/DDBJ databases">
        <title>Black yeast isolated from Biological Soil Crust.</title>
        <authorList>
            <person name="Kurbessoian T."/>
        </authorList>
    </citation>
    <scope>NUCLEOTIDE SEQUENCE [LARGE SCALE GENOMIC DNA]</scope>
    <source>
        <strain evidence="2 3">CCFEE 5522</strain>
    </source>
</reference>
<dbReference type="Proteomes" id="UP001324427">
    <property type="component" value="Unassembled WGS sequence"/>
</dbReference>
<evidence type="ECO:0000313" key="2">
    <source>
        <dbReference type="EMBL" id="KAK4544199.1"/>
    </source>
</evidence>
<comment type="caution">
    <text evidence="2">The sequence shown here is derived from an EMBL/GenBank/DDBJ whole genome shotgun (WGS) entry which is preliminary data.</text>
</comment>
<keyword evidence="3" id="KW-1185">Reference proteome</keyword>
<dbReference type="SUPFAM" id="SSF52343">
    <property type="entry name" value="Ferredoxin reductase-like, C-terminal NADP-linked domain"/>
    <property type="match status" value="1"/>
</dbReference>
<feature type="transmembrane region" description="Helical" evidence="1">
    <location>
        <begin position="328"/>
        <end position="346"/>
    </location>
</feature>
<dbReference type="InterPro" id="IPR039261">
    <property type="entry name" value="FNR_nucleotide-bd"/>
</dbReference>
<protein>
    <recommendedName>
        <fullName evidence="4">Nonribosomal peptide synthetase 12</fullName>
    </recommendedName>
</protein>
<evidence type="ECO:0008006" key="4">
    <source>
        <dbReference type="Google" id="ProtNLM"/>
    </source>
</evidence>
<name>A0AAV9JI79_9PEZI</name>
<keyword evidence="1" id="KW-0472">Membrane</keyword>
<dbReference type="PANTHER" id="PTHR33927">
    <property type="entry name" value="TRANSMEMBRANE PROTEIN"/>
    <property type="match status" value="1"/>
</dbReference>
<dbReference type="EMBL" id="JAVFHQ010000026">
    <property type="protein sequence ID" value="KAK4544199.1"/>
    <property type="molecule type" value="Genomic_DNA"/>
</dbReference>
<proteinExistence type="predicted"/>
<accession>A0AAV9JI79</accession>
<feature type="transmembrane region" description="Helical" evidence="1">
    <location>
        <begin position="210"/>
        <end position="230"/>
    </location>
</feature>
<feature type="transmembrane region" description="Helical" evidence="1">
    <location>
        <begin position="298"/>
        <end position="316"/>
    </location>
</feature>
<evidence type="ECO:0000313" key="3">
    <source>
        <dbReference type="Proteomes" id="UP001324427"/>
    </source>
</evidence>
<keyword evidence="1" id="KW-0812">Transmembrane</keyword>
<feature type="transmembrane region" description="Helical" evidence="1">
    <location>
        <begin position="403"/>
        <end position="420"/>
    </location>
</feature>
<dbReference type="PANTHER" id="PTHR33927:SF5">
    <property type="entry name" value="ENZYME, PUTATIVE (AFU_ORTHOLOGUE AFUA_8G01222)-RELATED"/>
    <property type="match status" value="1"/>
</dbReference>
<feature type="transmembrane region" description="Helical" evidence="1">
    <location>
        <begin position="366"/>
        <end position="383"/>
    </location>
</feature>
<dbReference type="InterPro" id="IPR052979">
    <property type="entry name" value="Adenylate-forming_domain"/>
</dbReference>
<dbReference type="AlphaFoldDB" id="A0AAV9JI79"/>
<evidence type="ECO:0000256" key="1">
    <source>
        <dbReference type="SAM" id="Phobius"/>
    </source>
</evidence>
<keyword evidence="1" id="KW-1133">Transmembrane helix</keyword>
<organism evidence="2 3">
    <name type="scientific">Oleoguttula mirabilis</name>
    <dbReference type="NCBI Taxonomy" id="1507867"/>
    <lineage>
        <taxon>Eukaryota</taxon>
        <taxon>Fungi</taxon>
        <taxon>Dikarya</taxon>
        <taxon>Ascomycota</taxon>
        <taxon>Pezizomycotina</taxon>
        <taxon>Dothideomycetes</taxon>
        <taxon>Dothideomycetidae</taxon>
        <taxon>Mycosphaerellales</taxon>
        <taxon>Teratosphaeriaceae</taxon>
        <taxon>Oleoguttula</taxon>
    </lineage>
</organism>